<dbReference type="AlphaFoldDB" id="A0AAX4HJT3"/>
<keyword evidence="4" id="KW-1185">Reference proteome</keyword>
<protein>
    <submittedName>
        <fullName evidence="3">YceI family protein</fullName>
    </submittedName>
</protein>
<gene>
    <name evidence="3" type="ORF">SOO65_12400</name>
</gene>
<feature type="chain" id="PRO_5043612649" evidence="1">
    <location>
        <begin position="18"/>
        <end position="234"/>
    </location>
</feature>
<dbReference type="Gene3D" id="2.40.128.110">
    <property type="entry name" value="Lipid/polyisoprenoid-binding, YceI-like"/>
    <property type="match status" value="1"/>
</dbReference>
<dbReference type="PANTHER" id="PTHR34406">
    <property type="entry name" value="PROTEIN YCEI"/>
    <property type="match status" value="1"/>
</dbReference>
<keyword evidence="1" id="KW-0732">Signal</keyword>
<reference evidence="3 4" key="1">
    <citation type="submission" date="2023-11" db="EMBL/GenBank/DDBJ databases">
        <title>Peredibacter starrii A3.12.</title>
        <authorList>
            <person name="Mitchell R.J."/>
        </authorList>
    </citation>
    <scope>NUCLEOTIDE SEQUENCE [LARGE SCALE GENOMIC DNA]</scope>
    <source>
        <strain evidence="3 4">A3.12</strain>
    </source>
</reference>
<organism evidence="3 4">
    <name type="scientific">Peredibacter starrii</name>
    <dbReference type="NCBI Taxonomy" id="28202"/>
    <lineage>
        <taxon>Bacteria</taxon>
        <taxon>Pseudomonadati</taxon>
        <taxon>Bdellovibrionota</taxon>
        <taxon>Bacteriovoracia</taxon>
        <taxon>Bacteriovoracales</taxon>
        <taxon>Bacteriovoracaceae</taxon>
        <taxon>Peredibacter</taxon>
    </lineage>
</organism>
<accession>A0AAX4HJT3</accession>
<feature type="domain" description="Lipid/polyisoprenoid-binding YceI-like" evidence="2">
    <location>
        <begin position="19"/>
        <end position="186"/>
    </location>
</feature>
<evidence type="ECO:0000259" key="2">
    <source>
        <dbReference type="SMART" id="SM00867"/>
    </source>
</evidence>
<feature type="signal peptide" evidence="1">
    <location>
        <begin position="1"/>
        <end position="17"/>
    </location>
</feature>
<dbReference type="RefSeq" id="WP_321390293.1">
    <property type="nucleotide sequence ID" value="NZ_CP139487.1"/>
</dbReference>
<dbReference type="InterPro" id="IPR036761">
    <property type="entry name" value="TTHA0802/YceI-like_sf"/>
</dbReference>
<sequence length="234" mass="26914">MKQILLLAAFLSLSIQAAPWHANRDHSEVLFQVGYLGVSELTGRFTAFDADVDVEPKPLSFKSLNIKIDVNSIETGNKMRDGHLKNAEFFDARQFPSIIFKSDKIVLMKDNKYKAQGTLTIKNVSRPANVEFTVTDSVKDTWGYENKFVKFESKLNRKDFNINWNKTLDNQKYLVSDEVSYRGVFQIQPNDGKTPPSKHMIPDTEYIREREIQNRKNQEESSFSKGIRKLINGN</sequence>
<dbReference type="PANTHER" id="PTHR34406:SF1">
    <property type="entry name" value="PROTEIN YCEI"/>
    <property type="match status" value="1"/>
</dbReference>
<dbReference type="Proteomes" id="UP001324634">
    <property type="component" value="Chromosome"/>
</dbReference>
<name>A0AAX4HJT3_9BACT</name>
<dbReference type="EMBL" id="CP139487">
    <property type="protein sequence ID" value="WPU63490.1"/>
    <property type="molecule type" value="Genomic_DNA"/>
</dbReference>
<dbReference type="Pfam" id="PF04264">
    <property type="entry name" value="YceI"/>
    <property type="match status" value="1"/>
</dbReference>
<proteinExistence type="predicted"/>
<dbReference type="SUPFAM" id="SSF101874">
    <property type="entry name" value="YceI-like"/>
    <property type="match status" value="1"/>
</dbReference>
<dbReference type="KEGG" id="psti:SOO65_12400"/>
<dbReference type="InterPro" id="IPR007372">
    <property type="entry name" value="Lipid/polyisoprenoid-bd_YceI"/>
</dbReference>
<dbReference type="SMART" id="SM00867">
    <property type="entry name" value="YceI"/>
    <property type="match status" value="1"/>
</dbReference>
<evidence type="ECO:0000313" key="3">
    <source>
        <dbReference type="EMBL" id="WPU63490.1"/>
    </source>
</evidence>
<evidence type="ECO:0000313" key="4">
    <source>
        <dbReference type="Proteomes" id="UP001324634"/>
    </source>
</evidence>
<evidence type="ECO:0000256" key="1">
    <source>
        <dbReference type="SAM" id="SignalP"/>
    </source>
</evidence>